<organism evidence="2 3">
    <name type="scientific">Escallonia herrerae</name>
    <dbReference type="NCBI Taxonomy" id="1293975"/>
    <lineage>
        <taxon>Eukaryota</taxon>
        <taxon>Viridiplantae</taxon>
        <taxon>Streptophyta</taxon>
        <taxon>Embryophyta</taxon>
        <taxon>Tracheophyta</taxon>
        <taxon>Spermatophyta</taxon>
        <taxon>Magnoliopsida</taxon>
        <taxon>eudicotyledons</taxon>
        <taxon>Gunneridae</taxon>
        <taxon>Pentapetalae</taxon>
        <taxon>asterids</taxon>
        <taxon>campanulids</taxon>
        <taxon>Escalloniales</taxon>
        <taxon>Escalloniaceae</taxon>
        <taxon>Escallonia</taxon>
    </lineage>
</organism>
<dbReference type="AlphaFoldDB" id="A0AA89ARC6"/>
<name>A0AA89ARC6_9ASTE</name>
<evidence type="ECO:0000313" key="3">
    <source>
        <dbReference type="Proteomes" id="UP001188597"/>
    </source>
</evidence>
<proteinExistence type="predicted"/>
<feature type="region of interest" description="Disordered" evidence="1">
    <location>
        <begin position="47"/>
        <end position="77"/>
    </location>
</feature>
<evidence type="ECO:0000256" key="1">
    <source>
        <dbReference type="SAM" id="MobiDB-lite"/>
    </source>
</evidence>
<sequence length="121" mass="13362">MASNTLTKYDLEKFDGSNNFSLWRMKMHAVLIQQRLLKALKGNQGLPEMMSADEKEDSTDTGAAAATSSSGMDSDSTKLWHMSERGMDVLSKQGKDHGAMEKVELEVRALDSLPKIPTEGR</sequence>
<dbReference type="EMBL" id="JAVXUP010001456">
    <property type="protein sequence ID" value="KAK3011428.1"/>
    <property type="molecule type" value="Genomic_DNA"/>
</dbReference>
<reference evidence="2" key="1">
    <citation type="submission" date="2022-12" db="EMBL/GenBank/DDBJ databases">
        <title>Draft genome assemblies for two species of Escallonia (Escalloniales).</title>
        <authorList>
            <person name="Chanderbali A."/>
            <person name="Dervinis C."/>
            <person name="Anghel I."/>
            <person name="Soltis D."/>
            <person name="Soltis P."/>
            <person name="Zapata F."/>
        </authorList>
    </citation>
    <scope>NUCLEOTIDE SEQUENCE</scope>
    <source>
        <strain evidence="2">UCBG64.0493</strain>
        <tissue evidence="2">Leaf</tissue>
    </source>
</reference>
<dbReference type="Proteomes" id="UP001188597">
    <property type="component" value="Unassembled WGS sequence"/>
</dbReference>
<protein>
    <submittedName>
        <fullName evidence="2">Uncharacterized protein</fullName>
    </submittedName>
</protein>
<keyword evidence="3" id="KW-1185">Reference proteome</keyword>
<comment type="caution">
    <text evidence="2">The sequence shown here is derived from an EMBL/GenBank/DDBJ whole genome shotgun (WGS) entry which is preliminary data.</text>
</comment>
<feature type="compositionally biased region" description="Low complexity" evidence="1">
    <location>
        <begin position="60"/>
        <end position="74"/>
    </location>
</feature>
<evidence type="ECO:0000313" key="2">
    <source>
        <dbReference type="EMBL" id="KAK3011428.1"/>
    </source>
</evidence>
<accession>A0AA89ARC6</accession>
<gene>
    <name evidence="2" type="ORF">RJ639_012306</name>
</gene>